<proteinExistence type="predicted"/>
<gene>
    <name evidence="1" type="ORF">HII30_12385</name>
</gene>
<dbReference type="PANTHER" id="PTHR37816:SF2">
    <property type="entry name" value="DNA TOPOLOGY MODULATION PROTEIN FLAR-RELATED PROTEIN"/>
    <property type="match status" value="1"/>
</dbReference>
<name>A0A848M8N4_PAELE</name>
<dbReference type="InterPro" id="IPR052922">
    <property type="entry name" value="Cytidylate_Kinase-2"/>
</dbReference>
<evidence type="ECO:0008006" key="3">
    <source>
        <dbReference type="Google" id="ProtNLM"/>
    </source>
</evidence>
<dbReference type="RefSeq" id="WP_169505351.1">
    <property type="nucleotide sequence ID" value="NZ_JABBPN010000010.1"/>
</dbReference>
<sequence length="167" mass="19697">MSKNIYILGIVASGKTTLAKRLSRQLDIPWFELDCIVHLETSEGRKKRSPEEQVEVIRTIDSEGPWIFEGTDRESYRCLLDMADLVILVDPPLWKRKIRIATRMLKQKLGIETSHYKPNLKMLKMMYRWTREFESNRVSFEARLQPYEHKLIRLSDSTDLDDVTLIL</sequence>
<dbReference type="Gene3D" id="3.40.50.300">
    <property type="entry name" value="P-loop containing nucleotide triphosphate hydrolases"/>
    <property type="match status" value="1"/>
</dbReference>
<reference evidence="1 2" key="1">
    <citation type="submission" date="2020-04" db="EMBL/GenBank/DDBJ databases">
        <title>Paenibacillus algicola sp. nov., a novel marine bacterium producing alginate lyase.</title>
        <authorList>
            <person name="Huang H."/>
        </authorList>
    </citation>
    <scope>NUCLEOTIDE SEQUENCE [LARGE SCALE GENOMIC DNA]</scope>
    <source>
        <strain evidence="1 2">L7-75</strain>
    </source>
</reference>
<keyword evidence="2" id="KW-1185">Reference proteome</keyword>
<evidence type="ECO:0000313" key="2">
    <source>
        <dbReference type="Proteomes" id="UP000565468"/>
    </source>
</evidence>
<dbReference type="EMBL" id="JABBPN010000010">
    <property type="protein sequence ID" value="NMO96571.1"/>
    <property type="molecule type" value="Genomic_DNA"/>
</dbReference>
<dbReference type="Proteomes" id="UP000565468">
    <property type="component" value="Unassembled WGS sequence"/>
</dbReference>
<organism evidence="1 2">
    <name type="scientific">Paenibacillus lemnae</name>
    <dbReference type="NCBI Taxonomy" id="1330551"/>
    <lineage>
        <taxon>Bacteria</taxon>
        <taxon>Bacillati</taxon>
        <taxon>Bacillota</taxon>
        <taxon>Bacilli</taxon>
        <taxon>Bacillales</taxon>
        <taxon>Paenibacillaceae</taxon>
        <taxon>Paenibacillus</taxon>
    </lineage>
</organism>
<dbReference type="InterPro" id="IPR027417">
    <property type="entry name" value="P-loop_NTPase"/>
</dbReference>
<evidence type="ECO:0000313" key="1">
    <source>
        <dbReference type="EMBL" id="NMO96571.1"/>
    </source>
</evidence>
<accession>A0A848M8N4</accession>
<dbReference type="PANTHER" id="PTHR37816">
    <property type="entry name" value="YALI0E33011P"/>
    <property type="match status" value="1"/>
</dbReference>
<protein>
    <recommendedName>
        <fullName evidence="3">DNA topology modulation protein FlaR</fullName>
    </recommendedName>
</protein>
<dbReference type="SUPFAM" id="SSF52540">
    <property type="entry name" value="P-loop containing nucleoside triphosphate hydrolases"/>
    <property type="match status" value="1"/>
</dbReference>
<comment type="caution">
    <text evidence="1">The sequence shown here is derived from an EMBL/GenBank/DDBJ whole genome shotgun (WGS) entry which is preliminary data.</text>
</comment>
<dbReference type="AlphaFoldDB" id="A0A848M8N4"/>